<dbReference type="Pfam" id="PF00326">
    <property type="entry name" value="Peptidase_S9"/>
    <property type="match status" value="1"/>
</dbReference>
<dbReference type="EMBL" id="FMYV01000003">
    <property type="protein sequence ID" value="SDC34076.1"/>
    <property type="molecule type" value="Genomic_DNA"/>
</dbReference>
<dbReference type="GO" id="GO:0004252">
    <property type="term" value="F:serine-type endopeptidase activity"/>
    <property type="evidence" value="ECO:0007669"/>
    <property type="project" value="TreeGrafter"/>
</dbReference>
<dbReference type="SUPFAM" id="SSF82171">
    <property type="entry name" value="DPP6 N-terminal domain-like"/>
    <property type="match status" value="1"/>
</dbReference>
<dbReference type="InterPro" id="IPR001375">
    <property type="entry name" value="Peptidase_S9_cat"/>
</dbReference>
<dbReference type="InterPro" id="IPR011042">
    <property type="entry name" value="6-blade_b-propeller_TolB-like"/>
</dbReference>
<dbReference type="GO" id="GO:0006508">
    <property type="term" value="P:proteolysis"/>
    <property type="evidence" value="ECO:0007669"/>
    <property type="project" value="UniProtKB-KW"/>
</dbReference>
<evidence type="ECO:0000256" key="2">
    <source>
        <dbReference type="ARBA" id="ARBA00022670"/>
    </source>
</evidence>
<evidence type="ECO:0000259" key="4">
    <source>
        <dbReference type="Pfam" id="PF00326"/>
    </source>
</evidence>
<proteinExistence type="inferred from homology"/>
<evidence type="ECO:0000313" key="5">
    <source>
        <dbReference type="EMBL" id="SDC34076.1"/>
    </source>
</evidence>
<keyword evidence="2" id="KW-0645">Protease</keyword>
<sequence length="651" mass="76138">MKLKLEDFIDFKYPSDLKFSPDGDKICFVQTEADLENNNYQKFLWIHNLKTKKTYKLTNSGKDGSYIWYDDGNILFISNREEKKEEDKKPKTTFYIININGGEAQKKFDIEETVTSFEMIDKTKFAMTIKYDGYLEKIPEEEREEEKDYHVFDEIPFWSNGQGFTSKVRNRLYIYNTVDKKTEPVVNELTNVRNIKIKDDTIYFIANTYKDMMEHYDSILKYDVKGKKVETLIDESEKLSIPSMHFLNDEKLIFTGSDMKKYGLNENRKFYTLKLKDKSYKCITPNFEYSLWNSVGSDARFGGGKGQEVFDGKLYFTSTRIKDSFLHSIDEYGNIEEVIKNDGTVDVFDISKNGIYFIGFRGLRIPEVYSYINGTEEKITSFNDWLVEERDLSKPEHFSFENSDGVEIDGWVMKPVNYEKGKKYPTILDIHGGPKTAYGDIYYHEMQYWANEGYAVIFCNPRGSDGKDNEFADIRGKFGKEDFRDIMEFVDQAVEKYKFINEDKMGVTGGSYGGFMTNWIIGNTNRFKAAASQRSISNWISKSMVTDIGYYFVQDQQAGNAWTDPEGLWEQSPLKYANKAKTPTLFIHSDEDYRCYKAEGYQMFTALKLFGVEARFVLFDGENHELSRSGKPKHRIRRLKEITQWMDKYLK</sequence>
<dbReference type="PANTHER" id="PTHR42776">
    <property type="entry name" value="SERINE PEPTIDASE S9 FAMILY MEMBER"/>
    <property type="match status" value="1"/>
</dbReference>
<keyword evidence="6" id="KW-1185">Reference proteome</keyword>
<dbReference type="STRING" id="28234.SAMN04488588_0875"/>
<dbReference type="FunFam" id="3.40.50.1820:FF:000028">
    <property type="entry name" value="S9 family peptidase"/>
    <property type="match status" value="1"/>
</dbReference>
<feature type="domain" description="Peptidase S9 prolyl oligopeptidase catalytic" evidence="4">
    <location>
        <begin position="443"/>
        <end position="651"/>
    </location>
</feature>
<dbReference type="Proteomes" id="UP000199322">
    <property type="component" value="Unassembled WGS sequence"/>
</dbReference>
<dbReference type="SUPFAM" id="SSF53474">
    <property type="entry name" value="alpha/beta-Hydrolases"/>
    <property type="match status" value="1"/>
</dbReference>
<gene>
    <name evidence="5" type="ORF">SAMN04488588_0875</name>
</gene>
<dbReference type="GO" id="GO:0004177">
    <property type="term" value="F:aminopeptidase activity"/>
    <property type="evidence" value="ECO:0007669"/>
    <property type="project" value="UniProtKB-KW"/>
</dbReference>
<reference evidence="5 6" key="1">
    <citation type="submission" date="2016-10" db="EMBL/GenBank/DDBJ databases">
        <authorList>
            <person name="de Groot N.N."/>
        </authorList>
    </citation>
    <scope>NUCLEOTIDE SEQUENCE [LARGE SCALE GENOMIC DNA]</scope>
    <source>
        <strain evidence="5 6">WG14</strain>
    </source>
</reference>
<keyword evidence="5" id="KW-0031">Aminopeptidase</keyword>
<keyword evidence="3" id="KW-0378">Hydrolase</keyword>
<evidence type="ECO:0000256" key="3">
    <source>
        <dbReference type="ARBA" id="ARBA00022801"/>
    </source>
</evidence>
<dbReference type="RefSeq" id="WP_091403123.1">
    <property type="nucleotide sequence ID" value="NZ_FMYV01000003.1"/>
</dbReference>
<evidence type="ECO:0000256" key="1">
    <source>
        <dbReference type="ARBA" id="ARBA00010040"/>
    </source>
</evidence>
<name>A0A1G6KUM9_9BACT</name>
<organism evidence="5 6">
    <name type="scientific">Geotoga petraea</name>
    <dbReference type="NCBI Taxonomy" id="28234"/>
    <lineage>
        <taxon>Bacteria</taxon>
        <taxon>Thermotogati</taxon>
        <taxon>Thermotogota</taxon>
        <taxon>Thermotogae</taxon>
        <taxon>Petrotogales</taxon>
        <taxon>Petrotogaceae</taxon>
        <taxon>Geotoga</taxon>
    </lineage>
</organism>
<accession>A0A1G6KUM9</accession>
<dbReference type="PANTHER" id="PTHR42776:SF27">
    <property type="entry name" value="DIPEPTIDYL PEPTIDASE FAMILY MEMBER 6"/>
    <property type="match status" value="1"/>
</dbReference>
<dbReference type="Gene3D" id="3.40.50.1820">
    <property type="entry name" value="alpha/beta hydrolase"/>
    <property type="match status" value="1"/>
</dbReference>
<dbReference type="AlphaFoldDB" id="A0A1G6KUM9"/>
<protein>
    <submittedName>
        <fullName evidence="5">Dipeptidyl aminopeptidase/acylaminoacyl peptidase</fullName>
    </submittedName>
</protein>
<evidence type="ECO:0000313" key="6">
    <source>
        <dbReference type="Proteomes" id="UP000199322"/>
    </source>
</evidence>
<dbReference type="Gene3D" id="2.120.10.30">
    <property type="entry name" value="TolB, C-terminal domain"/>
    <property type="match status" value="1"/>
</dbReference>
<comment type="similarity">
    <text evidence="1">Belongs to the peptidase S9C family.</text>
</comment>
<dbReference type="InterPro" id="IPR029058">
    <property type="entry name" value="AB_hydrolase_fold"/>
</dbReference>